<sequence length="112" mass="13167">MEWSIGWPPVLLLPRSPYLIPVDVCDKSYNVKHHEIHINGKRHKRSKGTSQRQKVSRQKSTILRKNKQENLTCKPTYGNRAIRYAKNERRVNSFQVIVRKSVRVFRQDPSGT</sequence>
<proteinExistence type="predicted"/>
<comment type="caution">
    <text evidence="2">The sequence shown here is derived from an EMBL/GenBank/DDBJ whole genome shotgun (WGS) entry which is preliminary data.</text>
</comment>
<dbReference type="EMBL" id="BPLR01001074">
    <property type="protein sequence ID" value="GIY99639.1"/>
    <property type="molecule type" value="Genomic_DNA"/>
</dbReference>
<evidence type="ECO:0000313" key="3">
    <source>
        <dbReference type="Proteomes" id="UP001054945"/>
    </source>
</evidence>
<evidence type="ECO:0000313" key="2">
    <source>
        <dbReference type="EMBL" id="GIY99639.1"/>
    </source>
</evidence>
<dbReference type="Proteomes" id="UP001054945">
    <property type="component" value="Unassembled WGS sequence"/>
</dbReference>
<feature type="region of interest" description="Disordered" evidence="1">
    <location>
        <begin position="39"/>
        <end position="70"/>
    </location>
</feature>
<gene>
    <name evidence="2" type="ORF">CEXT_225951</name>
</gene>
<keyword evidence="3" id="KW-1185">Reference proteome</keyword>
<reference evidence="2 3" key="1">
    <citation type="submission" date="2021-06" db="EMBL/GenBank/DDBJ databases">
        <title>Caerostris extrusa draft genome.</title>
        <authorList>
            <person name="Kono N."/>
            <person name="Arakawa K."/>
        </authorList>
    </citation>
    <scope>NUCLEOTIDE SEQUENCE [LARGE SCALE GENOMIC DNA]</scope>
</reference>
<protein>
    <submittedName>
        <fullName evidence="2">Uncharacterized protein</fullName>
    </submittedName>
</protein>
<accession>A0AAV4XY13</accession>
<evidence type="ECO:0000256" key="1">
    <source>
        <dbReference type="SAM" id="MobiDB-lite"/>
    </source>
</evidence>
<name>A0AAV4XY13_CAEEX</name>
<dbReference type="AlphaFoldDB" id="A0AAV4XY13"/>
<organism evidence="2 3">
    <name type="scientific">Caerostris extrusa</name>
    <name type="common">Bark spider</name>
    <name type="synonym">Caerostris bankana</name>
    <dbReference type="NCBI Taxonomy" id="172846"/>
    <lineage>
        <taxon>Eukaryota</taxon>
        <taxon>Metazoa</taxon>
        <taxon>Ecdysozoa</taxon>
        <taxon>Arthropoda</taxon>
        <taxon>Chelicerata</taxon>
        <taxon>Arachnida</taxon>
        <taxon>Araneae</taxon>
        <taxon>Araneomorphae</taxon>
        <taxon>Entelegynae</taxon>
        <taxon>Araneoidea</taxon>
        <taxon>Araneidae</taxon>
        <taxon>Caerostris</taxon>
    </lineage>
</organism>
<feature type="compositionally biased region" description="Basic residues" evidence="1">
    <location>
        <begin position="54"/>
        <end position="65"/>
    </location>
</feature>